<evidence type="ECO:0000256" key="1">
    <source>
        <dbReference type="SAM" id="MobiDB-lite"/>
    </source>
</evidence>
<dbReference type="EMBL" id="BNCQ01000087">
    <property type="protein sequence ID" value="GIM16913.1"/>
    <property type="molecule type" value="Genomic_DNA"/>
</dbReference>
<evidence type="ECO:0000313" key="2">
    <source>
        <dbReference type="EMBL" id="GIM16913.1"/>
    </source>
</evidence>
<feature type="region of interest" description="Disordered" evidence="1">
    <location>
        <begin position="71"/>
        <end position="99"/>
    </location>
</feature>
<proteinExistence type="predicted"/>
<feature type="non-terminal residue" evidence="2">
    <location>
        <position position="1"/>
    </location>
</feature>
<feature type="region of interest" description="Disordered" evidence="1">
    <location>
        <begin position="178"/>
        <end position="197"/>
    </location>
</feature>
<accession>A0A8J4LZC0</accession>
<feature type="compositionally biased region" description="Polar residues" evidence="1">
    <location>
        <begin position="20"/>
        <end position="29"/>
    </location>
</feature>
<protein>
    <submittedName>
        <fullName evidence="2">Uncharacterized protein</fullName>
    </submittedName>
</protein>
<dbReference type="Proteomes" id="UP000722791">
    <property type="component" value="Unassembled WGS sequence"/>
</dbReference>
<comment type="caution">
    <text evidence="2">The sequence shown here is derived from an EMBL/GenBank/DDBJ whole genome shotgun (WGS) entry which is preliminary data.</text>
</comment>
<feature type="region of interest" description="Disordered" evidence="1">
    <location>
        <begin position="119"/>
        <end position="173"/>
    </location>
</feature>
<name>A0A8J4LZC0_9CHLO</name>
<organism evidence="2 3">
    <name type="scientific">Volvox reticuliferus</name>
    <dbReference type="NCBI Taxonomy" id="1737510"/>
    <lineage>
        <taxon>Eukaryota</taxon>
        <taxon>Viridiplantae</taxon>
        <taxon>Chlorophyta</taxon>
        <taxon>core chlorophytes</taxon>
        <taxon>Chlorophyceae</taxon>
        <taxon>CS clade</taxon>
        <taxon>Chlamydomonadales</taxon>
        <taxon>Volvocaceae</taxon>
        <taxon>Volvox</taxon>
    </lineage>
</organism>
<gene>
    <name evidence="2" type="ORF">Vretimale_19488</name>
</gene>
<sequence length="197" mass="20324">MFRCCFRPEVENEVSILARRTTSPSNQPRSRVVPALAGAKPDSSLRGRQQSSLLLCTSNASASVGSQVQGVQASGSSNSVRLTGPWGNGSGKAAYKDPDQDRSLVKGLLGLLSRGGSADMVSSEASRSGRRKLAAAGGGVVRDDSSDNGGDDGSTAVEFTAQGGPGSRHGSKSVLLSHLKTAQPKRGILKKADTQLD</sequence>
<dbReference type="AlphaFoldDB" id="A0A8J4LZC0"/>
<reference evidence="2" key="1">
    <citation type="journal article" date="2021" name="Proc. Natl. Acad. Sci. U.S.A.">
        <title>Three genomes in the algal genus Volvox reveal the fate of a haploid sex-determining region after a transition to homothallism.</title>
        <authorList>
            <person name="Yamamoto K."/>
            <person name="Hamaji T."/>
            <person name="Kawai-Toyooka H."/>
            <person name="Matsuzaki R."/>
            <person name="Takahashi F."/>
            <person name="Nishimura Y."/>
            <person name="Kawachi M."/>
            <person name="Noguchi H."/>
            <person name="Minakuchi Y."/>
            <person name="Umen J.G."/>
            <person name="Toyoda A."/>
            <person name="Nozaki H."/>
        </authorList>
    </citation>
    <scope>NUCLEOTIDE SEQUENCE</scope>
    <source>
        <strain evidence="2">NIES-3785</strain>
    </source>
</reference>
<evidence type="ECO:0000313" key="3">
    <source>
        <dbReference type="Proteomes" id="UP000722791"/>
    </source>
</evidence>
<feature type="region of interest" description="Disordered" evidence="1">
    <location>
        <begin position="20"/>
        <end position="48"/>
    </location>
</feature>